<protein>
    <submittedName>
        <fullName evidence="1">Uncharacterized protein</fullName>
    </submittedName>
</protein>
<dbReference type="EMBL" id="ADFP01000055">
    <property type="protein sequence ID" value="EFB90941.1"/>
    <property type="molecule type" value="Genomic_DNA"/>
</dbReference>
<sequence>MRLKYNNFLHACQSVHFKKTIENRRLFPSKAYHRKNKNRRRSVER</sequence>
<evidence type="ECO:0000313" key="1">
    <source>
        <dbReference type="EMBL" id="EFB90941.1"/>
    </source>
</evidence>
<evidence type="ECO:0000313" key="2">
    <source>
        <dbReference type="Proteomes" id="UP000006462"/>
    </source>
</evidence>
<keyword evidence="2" id="KW-1185">Reference proteome</keyword>
<dbReference type="Proteomes" id="UP000006462">
    <property type="component" value="Unassembled WGS sequence"/>
</dbReference>
<reference evidence="1 2" key="1">
    <citation type="submission" date="2009-12" db="EMBL/GenBank/DDBJ databases">
        <authorList>
            <person name="Shrivastava S."/>
            <person name="Madupu R."/>
            <person name="Durkin A.S."/>
            <person name="Torralba M."/>
            <person name="Methe B."/>
            <person name="Sutton G.G."/>
            <person name="Strausberg R.L."/>
            <person name="Nelson K.E."/>
        </authorList>
    </citation>
    <scope>NUCLEOTIDE SEQUENCE [LARGE SCALE GENOMIC DNA]</scope>
    <source>
        <strain evidence="1 2">W5455</strain>
    </source>
</reference>
<gene>
    <name evidence="1" type="ORF">HMPREF7215_2661</name>
</gene>
<comment type="caution">
    <text evidence="1">The sequence shown here is derived from an EMBL/GenBank/DDBJ whole genome shotgun (WGS) entry which is preliminary data.</text>
</comment>
<accession>A0ABM9ZVI1</accession>
<organism evidence="1 2">
    <name type="scientific">Pyramidobacter piscolens W5455</name>
    <dbReference type="NCBI Taxonomy" id="352165"/>
    <lineage>
        <taxon>Bacteria</taxon>
        <taxon>Thermotogati</taxon>
        <taxon>Synergistota</taxon>
        <taxon>Synergistia</taxon>
        <taxon>Synergistales</taxon>
        <taxon>Dethiosulfovibrionaceae</taxon>
        <taxon>Pyramidobacter</taxon>
    </lineage>
</organism>
<proteinExistence type="predicted"/>
<name>A0ABM9ZVI1_9BACT</name>